<dbReference type="PANTHER" id="PTHR43335:SF4">
    <property type="entry name" value="ABC TRANSPORTER, ATP-BINDING PROTEIN"/>
    <property type="match status" value="1"/>
</dbReference>
<evidence type="ECO:0000256" key="3">
    <source>
        <dbReference type="ARBA" id="ARBA00022741"/>
    </source>
</evidence>
<name>A0A6N8L335_9SPHI</name>
<reference evidence="6 7" key="1">
    <citation type="submission" date="2019-12" db="EMBL/GenBank/DDBJ databases">
        <authorList>
            <person name="Dong K."/>
        </authorList>
    </citation>
    <scope>NUCLEOTIDE SEQUENCE [LARGE SCALE GENOMIC DNA]</scope>
    <source>
        <strain evidence="6 7">JCM 31225</strain>
    </source>
</reference>
<dbReference type="InterPro" id="IPR003439">
    <property type="entry name" value="ABC_transporter-like_ATP-bd"/>
</dbReference>
<dbReference type="Pfam" id="PF00005">
    <property type="entry name" value="ABC_tran"/>
    <property type="match status" value="1"/>
</dbReference>
<keyword evidence="3" id="KW-0547">Nucleotide-binding</keyword>
<accession>A0A6N8L335</accession>
<evidence type="ECO:0000259" key="5">
    <source>
        <dbReference type="PROSITE" id="PS50893"/>
    </source>
</evidence>
<dbReference type="SUPFAM" id="SSF52540">
    <property type="entry name" value="P-loop containing nucleoside triphosphate hydrolases"/>
    <property type="match status" value="1"/>
</dbReference>
<dbReference type="GO" id="GO:0016887">
    <property type="term" value="F:ATP hydrolysis activity"/>
    <property type="evidence" value="ECO:0007669"/>
    <property type="project" value="InterPro"/>
</dbReference>
<gene>
    <name evidence="6" type="ORF">GQF63_19195</name>
</gene>
<dbReference type="PANTHER" id="PTHR43335">
    <property type="entry name" value="ABC TRANSPORTER, ATP-BINDING PROTEIN"/>
    <property type="match status" value="1"/>
</dbReference>
<dbReference type="Gene3D" id="3.40.50.300">
    <property type="entry name" value="P-loop containing nucleotide triphosphate hydrolases"/>
    <property type="match status" value="1"/>
</dbReference>
<dbReference type="AlphaFoldDB" id="A0A6N8L335"/>
<dbReference type="RefSeq" id="WP_160370871.1">
    <property type="nucleotide sequence ID" value="NZ_WSQA01000023.1"/>
</dbReference>
<dbReference type="OrthoDB" id="9785229at2"/>
<dbReference type="PROSITE" id="PS50893">
    <property type="entry name" value="ABC_TRANSPORTER_2"/>
    <property type="match status" value="1"/>
</dbReference>
<dbReference type="EMBL" id="WSQA01000023">
    <property type="protein sequence ID" value="MVZ64155.1"/>
    <property type="molecule type" value="Genomic_DNA"/>
</dbReference>
<comment type="caution">
    <text evidence="6">The sequence shown here is derived from an EMBL/GenBank/DDBJ whole genome shotgun (WGS) entry which is preliminary data.</text>
</comment>
<sequence length="235" mass="26131">MAIQVAQLTKTYGTQKALDGISFETQSHKIIGFLGPNGAGKSTCMKILTGILPATSGTAKLLGTAVSQDNLALKRRVGYLPEHNPLYQDMYVLEALAFEADLQQVPHKKERIAEVIKITGLSLEQHKKIQQLSKGYKQRVGLALAIIHNPEVLILDEPTTGLDPNQIIEIRTLIQNLGKEKTVLLSTHIMQEVEAICDEVIIINRGQLKLHKTKAELQQEFPNKSMEDIFVQFTQ</sequence>
<keyword evidence="2" id="KW-0813">Transport</keyword>
<dbReference type="InterPro" id="IPR027417">
    <property type="entry name" value="P-loop_NTPase"/>
</dbReference>
<evidence type="ECO:0000313" key="7">
    <source>
        <dbReference type="Proteomes" id="UP000435036"/>
    </source>
</evidence>
<dbReference type="Proteomes" id="UP000435036">
    <property type="component" value="Unassembled WGS sequence"/>
</dbReference>
<evidence type="ECO:0000256" key="2">
    <source>
        <dbReference type="ARBA" id="ARBA00022448"/>
    </source>
</evidence>
<proteinExistence type="inferred from homology"/>
<keyword evidence="7" id="KW-1185">Reference proteome</keyword>
<protein>
    <submittedName>
        <fullName evidence="6">ATP-binding cassette domain-containing protein</fullName>
    </submittedName>
</protein>
<comment type="similarity">
    <text evidence="1">Belongs to the ABC transporter superfamily.</text>
</comment>
<dbReference type="InterPro" id="IPR003593">
    <property type="entry name" value="AAA+_ATPase"/>
</dbReference>
<keyword evidence="4 6" id="KW-0067">ATP-binding</keyword>
<evidence type="ECO:0000256" key="1">
    <source>
        <dbReference type="ARBA" id="ARBA00005417"/>
    </source>
</evidence>
<evidence type="ECO:0000313" key="6">
    <source>
        <dbReference type="EMBL" id="MVZ64155.1"/>
    </source>
</evidence>
<dbReference type="SMART" id="SM00382">
    <property type="entry name" value="AAA"/>
    <property type="match status" value="1"/>
</dbReference>
<feature type="domain" description="ABC transporter" evidence="5">
    <location>
        <begin position="3"/>
        <end position="230"/>
    </location>
</feature>
<organism evidence="6 7">
    <name type="scientific">Sphingobacterium humi</name>
    <dbReference type="NCBI Taxonomy" id="1796905"/>
    <lineage>
        <taxon>Bacteria</taxon>
        <taxon>Pseudomonadati</taxon>
        <taxon>Bacteroidota</taxon>
        <taxon>Sphingobacteriia</taxon>
        <taxon>Sphingobacteriales</taxon>
        <taxon>Sphingobacteriaceae</taxon>
        <taxon>Sphingobacterium</taxon>
    </lineage>
</organism>
<dbReference type="GO" id="GO:0005524">
    <property type="term" value="F:ATP binding"/>
    <property type="evidence" value="ECO:0007669"/>
    <property type="project" value="UniProtKB-KW"/>
</dbReference>
<evidence type="ECO:0000256" key="4">
    <source>
        <dbReference type="ARBA" id="ARBA00022840"/>
    </source>
</evidence>